<dbReference type="SUPFAM" id="SSF53474">
    <property type="entry name" value="alpha/beta-Hydrolases"/>
    <property type="match status" value="1"/>
</dbReference>
<dbReference type="Gene3D" id="3.40.50.1820">
    <property type="entry name" value="alpha/beta hydrolase"/>
    <property type="match status" value="1"/>
</dbReference>
<dbReference type="InterPro" id="IPR029058">
    <property type="entry name" value="AB_hydrolase_fold"/>
</dbReference>
<dbReference type="AlphaFoldDB" id="A0A0L0F7Q6"/>
<dbReference type="Proteomes" id="UP000054560">
    <property type="component" value="Unassembled WGS sequence"/>
</dbReference>
<evidence type="ECO:0008006" key="4">
    <source>
        <dbReference type="Google" id="ProtNLM"/>
    </source>
</evidence>
<accession>A0A0L0F7Q6</accession>
<dbReference type="OrthoDB" id="8119704at2759"/>
<dbReference type="EMBL" id="KQ246608">
    <property type="protein sequence ID" value="KNC72719.1"/>
    <property type="molecule type" value="Genomic_DNA"/>
</dbReference>
<reference evidence="2 3" key="1">
    <citation type="submission" date="2011-02" db="EMBL/GenBank/DDBJ databases">
        <title>The Genome Sequence of Sphaeroforma arctica JP610.</title>
        <authorList>
            <consortium name="The Broad Institute Genome Sequencing Platform"/>
            <person name="Russ C."/>
            <person name="Cuomo C."/>
            <person name="Young S.K."/>
            <person name="Zeng Q."/>
            <person name="Gargeya S."/>
            <person name="Alvarado L."/>
            <person name="Berlin A."/>
            <person name="Chapman S.B."/>
            <person name="Chen Z."/>
            <person name="Freedman E."/>
            <person name="Gellesch M."/>
            <person name="Goldberg J."/>
            <person name="Griggs A."/>
            <person name="Gujja S."/>
            <person name="Heilman E."/>
            <person name="Heiman D."/>
            <person name="Howarth C."/>
            <person name="Mehta T."/>
            <person name="Neiman D."/>
            <person name="Pearson M."/>
            <person name="Roberts A."/>
            <person name="Saif S."/>
            <person name="Shea T."/>
            <person name="Shenoy N."/>
            <person name="Sisk P."/>
            <person name="Stolte C."/>
            <person name="Sykes S."/>
            <person name="White J."/>
            <person name="Yandava C."/>
            <person name="Burger G."/>
            <person name="Gray M.W."/>
            <person name="Holland P.W.H."/>
            <person name="King N."/>
            <person name="Lang F.B.F."/>
            <person name="Roger A.J."/>
            <person name="Ruiz-Trillo I."/>
            <person name="Haas B."/>
            <person name="Nusbaum C."/>
            <person name="Birren B."/>
        </authorList>
    </citation>
    <scope>NUCLEOTIDE SEQUENCE [LARGE SCALE GENOMIC DNA]</scope>
    <source>
        <strain evidence="2 3">JP610</strain>
    </source>
</reference>
<feature type="region of interest" description="Disordered" evidence="1">
    <location>
        <begin position="78"/>
        <end position="137"/>
    </location>
</feature>
<feature type="compositionally biased region" description="Polar residues" evidence="1">
    <location>
        <begin position="108"/>
        <end position="122"/>
    </location>
</feature>
<name>A0A0L0F7Q6_9EUKA</name>
<gene>
    <name evidence="2" type="ORF">SARC_14718</name>
</gene>
<proteinExistence type="predicted"/>
<evidence type="ECO:0000256" key="1">
    <source>
        <dbReference type="SAM" id="MobiDB-lite"/>
    </source>
</evidence>
<evidence type="ECO:0000313" key="3">
    <source>
        <dbReference type="Proteomes" id="UP000054560"/>
    </source>
</evidence>
<evidence type="ECO:0000313" key="2">
    <source>
        <dbReference type="EMBL" id="KNC72719.1"/>
    </source>
</evidence>
<dbReference type="GeneID" id="25915222"/>
<sequence>MLSLASHSPQNITVPSLVIHGAFDPLLVLEHGVATHKAIPGSSFLKIDTMGHDLPEKHWGDIVGAIHEVAAKGVVAAGGSNKSTVGDAGKTESGTDAVAKEVQPEVKTVQNSKIGENGSGSSMPEGPGRVVVTAQAI</sequence>
<protein>
    <recommendedName>
        <fullName evidence="4">Peptidase S33 tripeptidyl aminopeptidase-like C-terminal domain-containing protein</fullName>
    </recommendedName>
</protein>
<dbReference type="RefSeq" id="XP_014146621.1">
    <property type="nucleotide sequence ID" value="XM_014291146.1"/>
</dbReference>
<organism evidence="2 3">
    <name type="scientific">Sphaeroforma arctica JP610</name>
    <dbReference type="NCBI Taxonomy" id="667725"/>
    <lineage>
        <taxon>Eukaryota</taxon>
        <taxon>Ichthyosporea</taxon>
        <taxon>Ichthyophonida</taxon>
        <taxon>Sphaeroforma</taxon>
    </lineage>
</organism>
<keyword evidence="3" id="KW-1185">Reference proteome</keyword>